<accession>A0ABQ0JM26</accession>
<reference evidence="2" key="1">
    <citation type="submission" date="2014-09" db="EMBL/GenBank/DDBJ databases">
        <title>Vibrio variabilis JCM 19239. (C206) whole genome shotgun sequence.</title>
        <authorList>
            <person name="Sawabe T."/>
            <person name="Meirelles P."/>
            <person name="Nakanishi M."/>
            <person name="Sayaka M."/>
            <person name="Hattori M."/>
            <person name="Ohkuma M."/>
        </authorList>
    </citation>
    <scope>NUCLEOTIDE SEQUENCE [LARGE SCALE GENOMIC DNA]</scope>
    <source>
        <strain evidence="2">JCM 19239</strain>
    </source>
</reference>
<name>A0ABQ0JM26_9VIBR</name>
<sequence>MVIWVATVWPVFKDWFFKDRFLKDKCLVAEFFQTLSNRLFALSKLNA</sequence>
<reference evidence="2" key="2">
    <citation type="submission" date="2014-09" db="EMBL/GenBank/DDBJ databases">
        <authorList>
            <consortium name="NBRP consortium"/>
            <person name="Sawabe T."/>
            <person name="Meirelles P."/>
            <person name="Nakanishi M."/>
            <person name="Sayaka M."/>
            <person name="Hattori M."/>
            <person name="Ohkuma M."/>
        </authorList>
    </citation>
    <scope>NUCLEOTIDE SEQUENCE [LARGE SCALE GENOMIC DNA]</scope>
    <source>
        <strain evidence="2">JCM 19239</strain>
    </source>
</reference>
<keyword evidence="2" id="KW-1185">Reference proteome</keyword>
<dbReference type="EMBL" id="BBMS01000063">
    <property type="protein sequence ID" value="GAL29390.1"/>
    <property type="molecule type" value="Genomic_DNA"/>
</dbReference>
<protein>
    <submittedName>
        <fullName evidence="1">Uncharacterized protein</fullName>
    </submittedName>
</protein>
<proteinExistence type="predicted"/>
<gene>
    <name evidence="1" type="ORF">JCM19239_7117</name>
</gene>
<evidence type="ECO:0000313" key="2">
    <source>
        <dbReference type="Proteomes" id="UP000029223"/>
    </source>
</evidence>
<evidence type="ECO:0000313" key="1">
    <source>
        <dbReference type="EMBL" id="GAL29390.1"/>
    </source>
</evidence>
<comment type="caution">
    <text evidence="1">The sequence shown here is derived from an EMBL/GenBank/DDBJ whole genome shotgun (WGS) entry which is preliminary data.</text>
</comment>
<dbReference type="Proteomes" id="UP000029223">
    <property type="component" value="Unassembled WGS sequence"/>
</dbReference>
<organism evidence="1 2">
    <name type="scientific">Vibrio variabilis</name>
    <dbReference type="NCBI Taxonomy" id="990271"/>
    <lineage>
        <taxon>Bacteria</taxon>
        <taxon>Pseudomonadati</taxon>
        <taxon>Pseudomonadota</taxon>
        <taxon>Gammaproteobacteria</taxon>
        <taxon>Vibrionales</taxon>
        <taxon>Vibrionaceae</taxon>
        <taxon>Vibrio</taxon>
    </lineage>
</organism>